<proteinExistence type="predicted"/>
<dbReference type="EMBL" id="CP048222">
    <property type="protein sequence ID" value="QHT70553.1"/>
    <property type="molecule type" value="Genomic_DNA"/>
</dbReference>
<evidence type="ECO:0000256" key="4">
    <source>
        <dbReference type="ARBA" id="ARBA00022679"/>
    </source>
</evidence>
<keyword evidence="4" id="KW-0808">Transferase</keyword>
<evidence type="ECO:0000256" key="7">
    <source>
        <dbReference type="ARBA" id="ARBA00023136"/>
    </source>
</evidence>
<reference evidence="9 10" key="1">
    <citation type="submission" date="2020-01" db="EMBL/GenBank/DDBJ databases">
        <authorList>
            <person name="Kim M.K."/>
        </authorList>
    </citation>
    <scope>NUCLEOTIDE SEQUENCE [LARGE SCALE GENOMIC DNA]</scope>
    <source>
        <strain evidence="9 10">172606-1</strain>
    </source>
</reference>
<dbReference type="PANTHER" id="PTHR33908">
    <property type="entry name" value="MANNOSYLTRANSFERASE YKCB-RELATED"/>
    <property type="match status" value="1"/>
</dbReference>
<sequence length="486" mass="56985">MIFFLYQHYLYYGHQFWTQEGLRLYVEAFDTISYLIPVENLLYTGQYIQIPEAPFSQVTRMPGYGLFYLLFRLVFDQNTTKNILVLLQVIISGISVYYLARIGYLLSNRKQVFYVVFILYGLSAYVSMYDVYILTESFSTCSIIIATYLLVQHRKKLFLQWRYILISGMLMAISCFMRPAAVPILGIAIIYVSLSTPTFRTKIKLVLVFSLPFLVADAAWIIRNFTVLSRFIPLQYNSWLHKTGYPPYDVEYYSYEWIRDVGEDNVFYQFNTLGAWLYNNTFVEPGYILPAHIYSSAYNKDSLYALREKFLLFWNNRSQLINTPEGIAHARLLNETFHFYSSAYEKEHLFAYLITNRVKLLDTFLFHSGVSQLPLPSFRELVENLSGTLLLKIGWSLLYWIILVAGLMSILTLMLSYSYEKWLIAGIILYSLLIFPFVIRVVELRYICLAYPFLTVGAGIFLERIIVKLNNFVLFQKVVKRYGYKN</sequence>
<dbReference type="GO" id="GO:0016763">
    <property type="term" value="F:pentosyltransferase activity"/>
    <property type="evidence" value="ECO:0007669"/>
    <property type="project" value="TreeGrafter"/>
</dbReference>
<dbReference type="KEGG" id="rhoz:GXP67_29825"/>
<feature type="transmembrane region" description="Helical" evidence="8">
    <location>
        <begin position="112"/>
        <end position="128"/>
    </location>
</feature>
<evidence type="ECO:0008006" key="11">
    <source>
        <dbReference type="Google" id="ProtNLM"/>
    </source>
</evidence>
<evidence type="ECO:0000256" key="6">
    <source>
        <dbReference type="ARBA" id="ARBA00022989"/>
    </source>
</evidence>
<evidence type="ECO:0000256" key="2">
    <source>
        <dbReference type="ARBA" id="ARBA00022475"/>
    </source>
</evidence>
<dbReference type="InterPro" id="IPR050297">
    <property type="entry name" value="LipidA_mod_glycosyltrf_83"/>
</dbReference>
<dbReference type="AlphaFoldDB" id="A0A6C0GSG2"/>
<keyword evidence="10" id="KW-1185">Reference proteome</keyword>
<evidence type="ECO:0000256" key="3">
    <source>
        <dbReference type="ARBA" id="ARBA00022676"/>
    </source>
</evidence>
<keyword evidence="7 8" id="KW-0472">Membrane</keyword>
<dbReference type="PANTHER" id="PTHR33908:SF11">
    <property type="entry name" value="MEMBRANE PROTEIN"/>
    <property type="match status" value="1"/>
</dbReference>
<feature type="transmembrane region" description="Helical" evidence="8">
    <location>
        <begin position="446"/>
        <end position="467"/>
    </location>
</feature>
<feature type="transmembrane region" description="Helical" evidence="8">
    <location>
        <begin position="83"/>
        <end position="100"/>
    </location>
</feature>
<feature type="transmembrane region" description="Helical" evidence="8">
    <location>
        <begin position="397"/>
        <end position="416"/>
    </location>
</feature>
<evidence type="ECO:0000256" key="1">
    <source>
        <dbReference type="ARBA" id="ARBA00004651"/>
    </source>
</evidence>
<evidence type="ECO:0000256" key="5">
    <source>
        <dbReference type="ARBA" id="ARBA00022692"/>
    </source>
</evidence>
<feature type="transmembrane region" description="Helical" evidence="8">
    <location>
        <begin position="163"/>
        <end position="191"/>
    </location>
</feature>
<gene>
    <name evidence="9" type="ORF">GXP67_29825</name>
</gene>
<keyword evidence="5 8" id="KW-0812">Transmembrane</keyword>
<accession>A0A6C0GSG2</accession>
<dbReference type="RefSeq" id="WP_162446530.1">
    <property type="nucleotide sequence ID" value="NZ_CP048222.1"/>
</dbReference>
<keyword evidence="2" id="KW-1003">Cell membrane</keyword>
<dbReference type="Proteomes" id="UP000480178">
    <property type="component" value="Chromosome"/>
</dbReference>
<feature type="transmembrane region" description="Helical" evidence="8">
    <location>
        <begin position="203"/>
        <end position="222"/>
    </location>
</feature>
<dbReference type="GO" id="GO:0005886">
    <property type="term" value="C:plasma membrane"/>
    <property type="evidence" value="ECO:0007669"/>
    <property type="project" value="UniProtKB-SubCell"/>
</dbReference>
<comment type="subcellular location">
    <subcellularLocation>
        <location evidence="1">Cell membrane</location>
        <topology evidence="1">Multi-pass membrane protein</topology>
    </subcellularLocation>
</comment>
<organism evidence="9 10">
    <name type="scientific">Rhodocytophaga rosea</name>
    <dbReference type="NCBI Taxonomy" id="2704465"/>
    <lineage>
        <taxon>Bacteria</taxon>
        <taxon>Pseudomonadati</taxon>
        <taxon>Bacteroidota</taxon>
        <taxon>Cytophagia</taxon>
        <taxon>Cytophagales</taxon>
        <taxon>Rhodocytophagaceae</taxon>
        <taxon>Rhodocytophaga</taxon>
    </lineage>
</organism>
<evidence type="ECO:0000313" key="10">
    <source>
        <dbReference type="Proteomes" id="UP000480178"/>
    </source>
</evidence>
<protein>
    <recommendedName>
        <fullName evidence="11">Glycosyltransferase RgtA/B/C/D-like domain-containing protein</fullName>
    </recommendedName>
</protein>
<keyword evidence="6 8" id="KW-1133">Transmembrane helix</keyword>
<name>A0A6C0GSG2_9BACT</name>
<feature type="transmembrane region" description="Helical" evidence="8">
    <location>
        <begin position="422"/>
        <end position="439"/>
    </location>
</feature>
<keyword evidence="3" id="KW-0328">Glycosyltransferase</keyword>
<dbReference type="GO" id="GO:0009103">
    <property type="term" value="P:lipopolysaccharide biosynthetic process"/>
    <property type="evidence" value="ECO:0007669"/>
    <property type="project" value="UniProtKB-ARBA"/>
</dbReference>
<evidence type="ECO:0000313" key="9">
    <source>
        <dbReference type="EMBL" id="QHT70553.1"/>
    </source>
</evidence>
<evidence type="ECO:0000256" key="8">
    <source>
        <dbReference type="SAM" id="Phobius"/>
    </source>
</evidence>